<evidence type="ECO:0000256" key="5">
    <source>
        <dbReference type="PROSITE-ProRule" id="PRU00205"/>
    </source>
</evidence>
<feature type="transmembrane region" description="Helical" evidence="6">
    <location>
        <begin position="107"/>
        <end position="128"/>
    </location>
</feature>
<feature type="transmembrane region" description="Helical" evidence="6">
    <location>
        <begin position="73"/>
        <end position="95"/>
    </location>
</feature>
<dbReference type="EMBL" id="JBJKFK010000026">
    <property type="protein sequence ID" value="KAL3320826.1"/>
    <property type="molecule type" value="Genomic_DNA"/>
</dbReference>
<dbReference type="PANTHER" id="PTHR13439:SF4">
    <property type="entry name" value="TLC DOMAIN-CONTAINING PROTEIN"/>
    <property type="match status" value="1"/>
</dbReference>
<dbReference type="PANTHER" id="PTHR13439">
    <property type="entry name" value="CT120 PROTEIN"/>
    <property type="match status" value="1"/>
</dbReference>
<proteinExistence type="predicted"/>
<evidence type="ECO:0000256" key="3">
    <source>
        <dbReference type="ARBA" id="ARBA00022989"/>
    </source>
</evidence>
<accession>A0ABD2QQR2</accession>
<evidence type="ECO:0000256" key="6">
    <source>
        <dbReference type="SAM" id="Phobius"/>
    </source>
</evidence>
<keyword evidence="9" id="KW-1185">Reference proteome</keyword>
<sequence>MLRGLRGRQTYEYLAHHFIIFLCFGSAVTLKRYIGYGIVALLIEVNSINLHIRRLLTVMNVSKRSLCYRINGVANIFTYIVFRLVNQCWMARWLILNRDKVPFCMYSLGSISLAVIMLMNIVLFWRIIRADFLESRPWLMHKRFISSEYHSYHLTKALLIIRLR</sequence>
<name>A0ABD2QQR2_9PLAT</name>
<keyword evidence="4 5" id="KW-0472">Membrane</keyword>
<keyword evidence="3 6" id="KW-1133">Transmembrane helix</keyword>
<dbReference type="AlphaFoldDB" id="A0ABD2QQR2"/>
<evidence type="ECO:0000313" key="9">
    <source>
        <dbReference type="Proteomes" id="UP001626550"/>
    </source>
</evidence>
<protein>
    <submittedName>
        <fullName evidence="8">TLC domain-containing protein 2</fullName>
    </submittedName>
</protein>
<dbReference type="PROSITE" id="PS50922">
    <property type="entry name" value="TLC"/>
    <property type="match status" value="1"/>
</dbReference>
<evidence type="ECO:0000256" key="1">
    <source>
        <dbReference type="ARBA" id="ARBA00004141"/>
    </source>
</evidence>
<evidence type="ECO:0000313" key="8">
    <source>
        <dbReference type="EMBL" id="KAL3320826.1"/>
    </source>
</evidence>
<gene>
    <name evidence="8" type="primary">TLCD2</name>
    <name evidence="8" type="ORF">Ciccas_000483</name>
</gene>
<evidence type="ECO:0000256" key="4">
    <source>
        <dbReference type="ARBA" id="ARBA00023136"/>
    </source>
</evidence>
<dbReference type="Pfam" id="PF03798">
    <property type="entry name" value="TRAM_LAG1_CLN8"/>
    <property type="match status" value="1"/>
</dbReference>
<feature type="domain" description="TLC" evidence="7">
    <location>
        <begin position="1"/>
        <end position="136"/>
    </location>
</feature>
<comment type="caution">
    <text evidence="8">The sequence shown here is derived from an EMBL/GenBank/DDBJ whole genome shotgun (WGS) entry which is preliminary data.</text>
</comment>
<evidence type="ECO:0000256" key="2">
    <source>
        <dbReference type="ARBA" id="ARBA00022692"/>
    </source>
</evidence>
<feature type="transmembrane region" description="Helical" evidence="6">
    <location>
        <begin position="12"/>
        <end position="28"/>
    </location>
</feature>
<reference evidence="8 9" key="1">
    <citation type="submission" date="2024-11" db="EMBL/GenBank/DDBJ databases">
        <title>Adaptive evolution of stress response genes in parasites aligns with host niche diversity.</title>
        <authorList>
            <person name="Hahn C."/>
            <person name="Resl P."/>
        </authorList>
    </citation>
    <scope>NUCLEOTIDE SEQUENCE [LARGE SCALE GENOMIC DNA]</scope>
    <source>
        <strain evidence="8">EGGRZ-B1_66</strain>
        <tissue evidence="8">Body</tissue>
    </source>
</reference>
<dbReference type="Proteomes" id="UP001626550">
    <property type="component" value="Unassembled WGS sequence"/>
</dbReference>
<dbReference type="InterPro" id="IPR050846">
    <property type="entry name" value="TLCD"/>
</dbReference>
<dbReference type="GO" id="GO:0016020">
    <property type="term" value="C:membrane"/>
    <property type="evidence" value="ECO:0007669"/>
    <property type="project" value="UniProtKB-SubCell"/>
</dbReference>
<organism evidence="8 9">
    <name type="scientific">Cichlidogyrus casuarinus</name>
    <dbReference type="NCBI Taxonomy" id="1844966"/>
    <lineage>
        <taxon>Eukaryota</taxon>
        <taxon>Metazoa</taxon>
        <taxon>Spiralia</taxon>
        <taxon>Lophotrochozoa</taxon>
        <taxon>Platyhelminthes</taxon>
        <taxon>Monogenea</taxon>
        <taxon>Monopisthocotylea</taxon>
        <taxon>Dactylogyridea</taxon>
        <taxon>Ancyrocephalidae</taxon>
        <taxon>Cichlidogyrus</taxon>
    </lineage>
</organism>
<evidence type="ECO:0000259" key="7">
    <source>
        <dbReference type="PROSITE" id="PS50922"/>
    </source>
</evidence>
<dbReference type="InterPro" id="IPR006634">
    <property type="entry name" value="TLC-dom"/>
</dbReference>
<comment type="subcellular location">
    <subcellularLocation>
        <location evidence="1">Membrane</location>
        <topology evidence="1">Multi-pass membrane protein</topology>
    </subcellularLocation>
</comment>
<keyword evidence="2 5" id="KW-0812">Transmembrane</keyword>
<feature type="transmembrane region" description="Helical" evidence="6">
    <location>
        <begin position="34"/>
        <end position="52"/>
    </location>
</feature>